<dbReference type="SUPFAM" id="SSF56672">
    <property type="entry name" value="DNA/RNA polymerases"/>
    <property type="match status" value="1"/>
</dbReference>
<dbReference type="CDD" id="cd01650">
    <property type="entry name" value="RT_nLTR_like"/>
    <property type="match status" value="1"/>
</dbReference>
<dbReference type="Proteomes" id="UP001152795">
    <property type="component" value="Unassembled WGS sequence"/>
</dbReference>
<proteinExistence type="predicted"/>
<dbReference type="PROSITE" id="PS50878">
    <property type="entry name" value="RT_POL"/>
    <property type="match status" value="1"/>
</dbReference>
<evidence type="ECO:0000313" key="2">
    <source>
        <dbReference type="Proteomes" id="UP001152795"/>
    </source>
</evidence>
<dbReference type="EMBL" id="CACRXK020013283">
    <property type="protein sequence ID" value="CAB4024880.1"/>
    <property type="molecule type" value="Genomic_DNA"/>
</dbReference>
<dbReference type="InterPro" id="IPR026960">
    <property type="entry name" value="RVT-Znf"/>
</dbReference>
<dbReference type="Pfam" id="PF00078">
    <property type="entry name" value="RVT_1"/>
    <property type="match status" value="1"/>
</dbReference>
<dbReference type="AlphaFoldDB" id="A0A6S7J787"/>
<comment type="caution">
    <text evidence="1">The sequence shown here is derived from an EMBL/GenBank/DDBJ whole genome shotgun (WGS) entry which is preliminary data.</text>
</comment>
<name>A0A6S7J787_PARCT</name>
<reference evidence="1" key="1">
    <citation type="submission" date="2020-04" db="EMBL/GenBank/DDBJ databases">
        <authorList>
            <person name="Alioto T."/>
            <person name="Alioto T."/>
            <person name="Gomez Garrido J."/>
        </authorList>
    </citation>
    <scope>NUCLEOTIDE SEQUENCE</scope>
    <source>
        <strain evidence="1">A484AB</strain>
    </source>
</reference>
<evidence type="ECO:0000313" key="1">
    <source>
        <dbReference type="EMBL" id="CAB4024880.1"/>
    </source>
</evidence>
<dbReference type="InterPro" id="IPR043502">
    <property type="entry name" value="DNA/RNA_pol_sf"/>
</dbReference>
<dbReference type="OrthoDB" id="447743at2759"/>
<dbReference type="PANTHER" id="PTHR19446">
    <property type="entry name" value="REVERSE TRANSCRIPTASES"/>
    <property type="match status" value="1"/>
</dbReference>
<dbReference type="InterPro" id="IPR000477">
    <property type="entry name" value="RT_dom"/>
</dbReference>
<accession>A0A6S7J787</accession>
<keyword evidence="2" id="KW-1185">Reference proteome</keyword>
<dbReference type="Pfam" id="PF13966">
    <property type="entry name" value="zf-RVT"/>
    <property type="match status" value="1"/>
</dbReference>
<sequence length="1037" mass="119183">MIRVNLLALFSTLIICGFCGKDFVSLGRHSWRCKSKVEYGQETRVNAIPAIEIPSQECLPVKSYKAVKCCCGKVCKGARGLKMHQRSCRVIDDLEDELQQQMSEVLTEHQNEDNVDSVNPEISHINTQENFPDLKKGIKLPKSPLQWSTANDFFKLTFSNLPITPRDLNNNINTMATVVYNYFSENFGYVNNHNDVQYQRKYESFSTKDLKKSLKKLKLENGDILEIKFVAKKLRNLLNKSNTTDPNNTDSHASANIDHDSLIGKSFWGFVKRFFKKNTSSFPSFNLAECTSYFTKTLSAISPTKTFNIPSWIPKFASPQTPFNLDPPTYQEITNVIRKMKPSGSPCPLDQISIICFKRCPYLRSYLTEIIHAAWSCGVVPSEWKKACTILIHKKGETANPANFRPITLESVPLKVFTSCLRNRTFQFLAENNYIEQNIQKGFTPKLSGTLEHTAQLAHIINKARVKQRSLIITLLDLKNAFGEVHHNLIYEVLQYHHIPDHIKNLVSSLYTDFQTSIITEQFNTSFITVGRGVLQGDCLSPLLFNMSFNTFIQHIKSEKYRQLGFWKSSENGTPLNPLHWFQFADDAAVVSGQEKENQMLLNRFTIWCQWAQMIIRVDKCSTFGIRKQVTKSIQYLPKLFINNCLVPRVELGKSFRYLGRYFDFNMSDEDHKSEVYDTLTNILNEIDDLPLHPKNKILLYSRYVLSKISWHFTVSDIGKTWVNDKLDSIASTYIRKWLELPISATLSNVLLPHNKFGLNIILPSTKFLQCQTVSRKALKSSPNEAINNLWKDTSNHKNVQYDKYKNTKDVLNTIRKQHEDKLQHHLISQGSFFSNIIKHSTLSFNSIWSSVQSKLPKNIFNFTIRYINNTLPTRKNLLKWGISPTSECSFCLNPESLLHVVAGCKTYLNEGRFTWRHDSVLNFIASILKSVNHCNLYADLPGYISPSVITGDELRPDLLITLENKCIYILELTVGFESNLLTNATRKRQKYQDLINEQLKNYEKVKFVNLSISSLGVFSHPSLDFTEMLKDLKFDE</sequence>
<protein>
    <submittedName>
        <fullName evidence="1">Uncharacterized protein</fullName>
    </submittedName>
</protein>
<organism evidence="1 2">
    <name type="scientific">Paramuricea clavata</name>
    <name type="common">Red gorgonian</name>
    <name type="synonym">Violescent sea-whip</name>
    <dbReference type="NCBI Taxonomy" id="317549"/>
    <lineage>
        <taxon>Eukaryota</taxon>
        <taxon>Metazoa</taxon>
        <taxon>Cnidaria</taxon>
        <taxon>Anthozoa</taxon>
        <taxon>Octocorallia</taxon>
        <taxon>Malacalcyonacea</taxon>
        <taxon>Plexauridae</taxon>
        <taxon>Paramuricea</taxon>
    </lineage>
</organism>
<gene>
    <name evidence="1" type="ORF">PACLA_8A001547</name>
</gene>